<dbReference type="InterPro" id="IPR012677">
    <property type="entry name" value="Nucleotide-bd_a/b_plait_sf"/>
</dbReference>
<dbReference type="InterPro" id="IPR052462">
    <property type="entry name" value="SLIRP/GR-RBP-like"/>
</dbReference>
<name>A0A1E5QEX8_9CYAN</name>
<comment type="caution">
    <text evidence="4">The sequence shown here is derived from an EMBL/GenBank/DDBJ whole genome shotgun (WGS) entry which is preliminary data.</text>
</comment>
<feature type="domain" description="RRM" evidence="3">
    <location>
        <begin position="1"/>
        <end position="79"/>
    </location>
</feature>
<dbReference type="SMART" id="SM00360">
    <property type="entry name" value="RRM"/>
    <property type="match status" value="1"/>
</dbReference>
<keyword evidence="1" id="KW-0694">RNA-binding</keyword>
<accession>A0A1E5QEX8</accession>
<organism evidence="4">
    <name type="scientific">Desertifilum tharense IPPAS B-1220</name>
    <dbReference type="NCBI Taxonomy" id="1781255"/>
    <lineage>
        <taxon>Bacteria</taxon>
        <taxon>Bacillati</taxon>
        <taxon>Cyanobacteriota</taxon>
        <taxon>Cyanophyceae</taxon>
        <taxon>Desertifilales</taxon>
        <taxon>Desertifilaceae</taxon>
        <taxon>Desertifilum</taxon>
    </lineage>
</organism>
<evidence type="ECO:0000259" key="3">
    <source>
        <dbReference type="PROSITE" id="PS50102"/>
    </source>
</evidence>
<dbReference type="Gene3D" id="3.30.70.330">
    <property type="match status" value="1"/>
</dbReference>
<evidence type="ECO:0000256" key="1">
    <source>
        <dbReference type="ARBA" id="ARBA00022884"/>
    </source>
</evidence>
<sequence>MTIYIGNLSFQATEDDLKEIFEEYGKVSRISLPVDRETGKKRGFAFVEMEDDAQEDSAIAELDGAEWLGRSIKVNKAKPRENDGRRNPGGNFTRRA</sequence>
<protein>
    <submittedName>
        <fullName evidence="4">RNA-binding protein</fullName>
    </submittedName>
</protein>
<dbReference type="EMBL" id="MJGC01000096">
    <property type="protein sequence ID" value="OEJ73240.1"/>
    <property type="molecule type" value="Genomic_DNA"/>
</dbReference>
<dbReference type="GO" id="GO:0003723">
    <property type="term" value="F:RNA binding"/>
    <property type="evidence" value="ECO:0007669"/>
    <property type="project" value="UniProtKB-KW"/>
</dbReference>
<feature type="region of interest" description="Disordered" evidence="2">
    <location>
        <begin position="76"/>
        <end position="96"/>
    </location>
</feature>
<evidence type="ECO:0000313" key="4">
    <source>
        <dbReference type="EMBL" id="OEJ73240.1"/>
    </source>
</evidence>
<dbReference type="InterPro" id="IPR000504">
    <property type="entry name" value="RRM_dom"/>
</dbReference>
<gene>
    <name evidence="4" type="ORF">BH720_20800</name>
</gene>
<dbReference type="AlphaFoldDB" id="A0A1E5QEX8"/>
<dbReference type="STRING" id="1781255.BH720_20800"/>
<proteinExistence type="predicted"/>
<dbReference type="OrthoDB" id="465979at2"/>
<reference evidence="4" key="1">
    <citation type="submission" date="2016-09" db="EMBL/GenBank/DDBJ databases">
        <title>Draft genome of thermotolerant cyanobacterium Desertifilum sp. strain IPPAS B-1220.</title>
        <authorList>
            <person name="Sinetova M.A."/>
            <person name="Bolakhan K."/>
            <person name="Zayadan B.K."/>
            <person name="Mironov K.S."/>
            <person name="Ustinova V."/>
            <person name="Kupriyanova E.V."/>
            <person name="Sidorov R.A."/>
            <person name="Skrypnik A.N."/>
            <person name="Gogoleva N.E."/>
            <person name="Gogolev Y.V."/>
            <person name="Los D.A."/>
        </authorList>
    </citation>
    <scope>NUCLEOTIDE SEQUENCE [LARGE SCALE GENOMIC DNA]</scope>
    <source>
        <strain evidence="4">IPPAS B-1220</strain>
    </source>
</reference>
<dbReference type="PROSITE" id="PS50102">
    <property type="entry name" value="RRM"/>
    <property type="match status" value="1"/>
</dbReference>
<dbReference type="Pfam" id="PF00076">
    <property type="entry name" value="RRM_1"/>
    <property type="match status" value="1"/>
</dbReference>
<dbReference type="PANTHER" id="PTHR48027">
    <property type="entry name" value="HETEROGENEOUS NUCLEAR RIBONUCLEOPROTEIN 87F-RELATED"/>
    <property type="match status" value="1"/>
</dbReference>
<dbReference type="RefSeq" id="WP_069969136.1">
    <property type="nucleotide sequence ID" value="NZ_CM124774.1"/>
</dbReference>
<dbReference type="InterPro" id="IPR035979">
    <property type="entry name" value="RBD_domain_sf"/>
</dbReference>
<dbReference type="SUPFAM" id="SSF54928">
    <property type="entry name" value="RNA-binding domain, RBD"/>
    <property type="match status" value="1"/>
</dbReference>
<evidence type="ECO:0000256" key="2">
    <source>
        <dbReference type="SAM" id="MobiDB-lite"/>
    </source>
</evidence>